<keyword evidence="2" id="KW-1185">Reference proteome</keyword>
<name>A0A2P2BPR2_9FIRM</name>
<evidence type="ECO:0000313" key="2">
    <source>
        <dbReference type="Proteomes" id="UP000245695"/>
    </source>
</evidence>
<dbReference type="RefSeq" id="WP_166505045.1">
    <property type="nucleotide sequence ID" value="NZ_LN650648.1"/>
</dbReference>
<gene>
    <name evidence="1" type="ORF">FRIFI_0789</name>
</gene>
<dbReference type="KEGG" id="rhom:FRIFI_0789"/>
<proteinExistence type="predicted"/>
<organism evidence="1 2">
    <name type="scientific">Romboutsia hominis</name>
    <dbReference type="NCBI Taxonomy" id="1507512"/>
    <lineage>
        <taxon>Bacteria</taxon>
        <taxon>Bacillati</taxon>
        <taxon>Bacillota</taxon>
        <taxon>Clostridia</taxon>
        <taxon>Peptostreptococcales</taxon>
        <taxon>Peptostreptococcaceae</taxon>
        <taxon>Romboutsia</taxon>
    </lineage>
</organism>
<dbReference type="Proteomes" id="UP000245695">
    <property type="component" value="Chromosome 1"/>
</dbReference>
<evidence type="ECO:0000313" key="1">
    <source>
        <dbReference type="EMBL" id="CEI72333.1"/>
    </source>
</evidence>
<accession>A0A2P2BPR2</accession>
<reference evidence="1 2" key="1">
    <citation type="submission" date="2014-09" db="EMBL/GenBank/DDBJ databases">
        <authorList>
            <person name="Hornung B.V."/>
        </authorList>
    </citation>
    <scope>NUCLEOTIDE SEQUENCE [LARGE SCALE GENOMIC DNA]</scope>
    <source>
        <strain evidence="1 2">FRIFI</strain>
    </source>
</reference>
<sequence length="71" mass="8716">METLDIKINKMKQYINTKDISAINKLKLSVIKDNNKYNLNEDDFKYIDEYNYYVKFLRNLKRYIKSNDKKI</sequence>
<protein>
    <submittedName>
        <fullName evidence="1">Uncharacterized protein</fullName>
    </submittedName>
</protein>
<dbReference type="AlphaFoldDB" id="A0A2P2BPR2"/>
<dbReference type="EMBL" id="LN650648">
    <property type="protein sequence ID" value="CEI72333.1"/>
    <property type="molecule type" value="Genomic_DNA"/>
</dbReference>